<organism evidence="5 6">
    <name type="scientific">Aquitalea magnusonii</name>
    <dbReference type="NCBI Taxonomy" id="332411"/>
    <lineage>
        <taxon>Bacteria</taxon>
        <taxon>Pseudomonadati</taxon>
        <taxon>Pseudomonadota</taxon>
        <taxon>Betaproteobacteria</taxon>
        <taxon>Neisseriales</taxon>
        <taxon>Chromobacteriaceae</taxon>
        <taxon>Aquitalea</taxon>
    </lineage>
</organism>
<proteinExistence type="predicted"/>
<gene>
    <name evidence="5" type="ORF">DFR38_10130</name>
</gene>
<dbReference type="InterPro" id="IPR017557">
    <property type="entry name" value="Holo-ACP_synthase"/>
</dbReference>
<sequence>MGHPCLPHDLLWLDRAAALMADSTLPDWLPRHWHPGLPVVVRRAAARPGLIAVGVRGPLRTQRSALWASSQQLCRVLSPEQVAAQQGWRQHPRLAELPALQALQQAHAALQDCGLVWGITGSAGFELATGQATLSSNSDLDLLLRCPQPPARSRMQTLAATLAGLPCRVDVQLQTPTGGVALEEWLRGGRVLVKTASGPLLLDEPLAAWPGSRLNAMEQCR</sequence>
<feature type="domain" description="Phosphoribosyl-dephospho-CoA transferase MdcG C-terminal" evidence="3">
    <location>
        <begin position="93"/>
        <end position="204"/>
    </location>
</feature>
<feature type="domain" description="Phosphoribosyl-dephospho-CoA transferase MdcG N-terminal" evidence="4">
    <location>
        <begin position="7"/>
        <end position="79"/>
    </location>
</feature>
<keyword evidence="1 5" id="KW-0808">Transferase</keyword>
<dbReference type="EMBL" id="QJKC01000001">
    <property type="protein sequence ID" value="PXX50975.1"/>
    <property type="molecule type" value="Genomic_DNA"/>
</dbReference>
<evidence type="ECO:0000313" key="5">
    <source>
        <dbReference type="EMBL" id="PXX50975.1"/>
    </source>
</evidence>
<evidence type="ECO:0000313" key="6">
    <source>
        <dbReference type="Proteomes" id="UP000248395"/>
    </source>
</evidence>
<evidence type="ECO:0000256" key="1">
    <source>
        <dbReference type="ARBA" id="ARBA00022679"/>
    </source>
</evidence>
<dbReference type="NCBIfam" id="NF002332">
    <property type="entry name" value="PRK01293.1"/>
    <property type="match status" value="1"/>
</dbReference>
<dbReference type="InterPro" id="IPR049180">
    <property type="entry name" value="MdcG_C"/>
</dbReference>
<name>A0A318JK29_9NEIS</name>
<evidence type="ECO:0000259" key="4">
    <source>
        <dbReference type="Pfam" id="PF20866"/>
    </source>
</evidence>
<dbReference type="OrthoDB" id="1275217at2"/>
<reference evidence="5 6" key="1">
    <citation type="submission" date="2018-05" db="EMBL/GenBank/DDBJ databases">
        <title>Genomic Encyclopedia of Type Strains, Phase IV (KMG-IV): sequencing the most valuable type-strain genomes for metagenomic binning, comparative biology and taxonomic classification.</title>
        <authorList>
            <person name="Goeker M."/>
        </authorList>
    </citation>
    <scope>NUCLEOTIDE SEQUENCE [LARGE SCALE GENOMIC DNA]</scope>
    <source>
        <strain evidence="5 6">DSM 25134</strain>
    </source>
</reference>
<keyword evidence="6" id="KW-1185">Reference proteome</keyword>
<dbReference type="GO" id="GO:0016779">
    <property type="term" value="F:nucleotidyltransferase activity"/>
    <property type="evidence" value="ECO:0007669"/>
    <property type="project" value="UniProtKB-KW"/>
</dbReference>
<accession>A0A318JK29</accession>
<dbReference type="Pfam" id="PF10620">
    <property type="entry name" value="MdcG"/>
    <property type="match status" value="1"/>
</dbReference>
<dbReference type="AlphaFoldDB" id="A0A318JK29"/>
<protein>
    <submittedName>
        <fullName evidence="5">Phosphoribosyl-dephospho-CoA transferase</fullName>
    </submittedName>
</protein>
<keyword evidence="2" id="KW-0548">Nucleotidyltransferase</keyword>
<dbReference type="RefSeq" id="WP_110312818.1">
    <property type="nucleotide sequence ID" value="NZ_QJKC01000001.1"/>
</dbReference>
<dbReference type="Pfam" id="PF20866">
    <property type="entry name" value="MdcG_N"/>
    <property type="match status" value="1"/>
</dbReference>
<evidence type="ECO:0000259" key="3">
    <source>
        <dbReference type="Pfam" id="PF10620"/>
    </source>
</evidence>
<dbReference type="InterPro" id="IPR048903">
    <property type="entry name" value="MdcG_N"/>
</dbReference>
<evidence type="ECO:0000256" key="2">
    <source>
        <dbReference type="ARBA" id="ARBA00022695"/>
    </source>
</evidence>
<dbReference type="NCBIfam" id="TIGR03135">
    <property type="entry name" value="malonate_mdcG"/>
    <property type="match status" value="1"/>
</dbReference>
<dbReference type="Proteomes" id="UP000248395">
    <property type="component" value="Unassembled WGS sequence"/>
</dbReference>
<comment type="caution">
    <text evidence="5">The sequence shown here is derived from an EMBL/GenBank/DDBJ whole genome shotgun (WGS) entry which is preliminary data.</text>
</comment>